<organism evidence="2 3">
    <name type="scientific">Herbidospora galbida</name>
    <dbReference type="NCBI Taxonomy" id="2575442"/>
    <lineage>
        <taxon>Bacteria</taxon>
        <taxon>Bacillati</taxon>
        <taxon>Actinomycetota</taxon>
        <taxon>Actinomycetes</taxon>
        <taxon>Streptosporangiales</taxon>
        <taxon>Streptosporangiaceae</taxon>
        <taxon>Herbidospora</taxon>
    </lineage>
</organism>
<dbReference type="InterPro" id="IPR001509">
    <property type="entry name" value="Epimerase_deHydtase"/>
</dbReference>
<dbReference type="Pfam" id="PF01370">
    <property type="entry name" value="Epimerase"/>
    <property type="match status" value="1"/>
</dbReference>
<accession>A0A4U3MCW0</accession>
<dbReference type="AlphaFoldDB" id="A0A4U3MCW0"/>
<evidence type="ECO:0000313" key="2">
    <source>
        <dbReference type="EMBL" id="TKK85587.1"/>
    </source>
</evidence>
<gene>
    <name evidence="2" type="ORF">FDA94_24635</name>
</gene>
<dbReference type="InterPro" id="IPR036291">
    <property type="entry name" value="NAD(P)-bd_dom_sf"/>
</dbReference>
<dbReference type="InterPro" id="IPR051783">
    <property type="entry name" value="NAD(P)-dependent_oxidoreduct"/>
</dbReference>
<dbReference type="GO" id="GO:0004029">
    <property type="term" value="F:aldehyde dehydrogenase (NAD+) activity"/>
    <property type="evidence" value="ECO:0007669"/>
    <property type="project" value="TreeGrafter"/>
</dbReference>
<reference evidence="2 3" key="1">
    <citation type="submission" date="2019-04" db="EMBL/GenBank/DDBJ databases">
        <title>Herbidospora sp. NEAU-GS14.nov., a novel actinomycete isolated from soil.</title>
        <authorList>
            <person name="Han L."/>
        </authorList>
    </citation>
    <scope>NUCLEOTIDE SEQUENCE [LARGE SCALE GENOMIC DNA]</scope>
    <source>
        <strain evidence="2 3">NEAU-GS14</strain>
    </source>
</reference>
<evidence type="ECO:0000259" key="1">
    <source>
        <dbReference type="Pfam" id="PF01370"/>
    </source>
</evidence>
<dbReference type="OrthoDB" id="7941246at2"/>
<dbReference type="RefSeq" id="WP_137249453.1">
    <property type="nucleotide sequence ID" value="NZ_SZQA01000026.1"/>
</dbReference>
<dbReference type="PANTHER" id="PTHR48079">
    <property type="entry name" value="PROTEIN YEEZ"/>
    <property type="match status" value="1"/>
</dbReference>
<feature type="domain" description="NAD-dependent epimerase/dehydratase" evidence="1">
    <location>
        <begin position="3"/>
        <end position="70"/>
    </location>
</feature>
<dbReference type="GO" id="GO:0005737">
    <property type="term" value="C:cytoplasm"/>
    <property type="evidence" value="ECO:0007669"/>
    <property type="project" value="TreeGrafter"/>
</dbReference>
<protein>
    <submittedName>
        <fullName evidence="2">NAD-dependent epimerase/dehydratase family protein</fullName>
    </submittedName>
</protein>
<keyword evidence="3" id="KW-1185">Reference proteome</keyword>
<dbReference type="PANTHER" id="PTHR48079:SF6">
    <property type="entry name" value="NAD(P)-BINDING DOMAIN-CONTAINING PROTEIN-RELATED"/>
    <property type="match status" value="1"/>
</dbReference>
<dbReference type="Proteomes" id="UP000308705">
    <property type="component" value="Unassembled WGS sequence"/>
</dbReference>
<sequence length="333" mass="36449">MRILVIGGSVFLGRAVVEEALARGHDVTVFNRGVSRADRPDVESVHGDRDNHDDLVRLVEGREWDAVVDVCGYTPAKVLDGVRVLNGHASHYTFISSISAYKGFPGEIGVNEESEQFPGDPEATEGDYGPLKSGCEVAVSENFEGGTLIVQPGLILGPHENVGRLPWWLTRIERGGRVVAPGNPDREMQLIDARDIAAFTIAQVEKGTTGKFLTGGVPANTTYGQWLRECVEVTGSDAELVWVDDAVLHEHGAQMWTEFPLWADDSMPGVWLTDSSKAHEAGLTCRPVSETVRDTWEWLRHVPVGERVFGARFTHGIDPDKEAAILADWDSRG</sequence>
<comment type="caution">
    <text evidence="2">The sequence shown here is derived from an EMBL/GenBank/DDBJ whole genome shotgun (WGS) entry which is preliminary data.</text>
</comment>
<name>A0A4U3MCW0_9ACTN</name>
<evidence type="ECO:0000313" key="3">
    <source>
        <dbReference type="Proteomes" id="UP000308705"/>
    </source>
</evidence>
<proteinExistence type="predicted"/>
<dbReference type="EMBL" id="SZQA01000026">
    <property type="protein sequence ID" value="TKK85587.1"/>
    <property type="molecule type" value="Genomic_DNA"/>
</dbReference>
<dbReference type="SUPFAM" id="SSF51735">
    <property type="entry name" value="NAD(P)-binding Rossmann-fold domains"/>
    <property type="match status" value="1"/>
</dbReference>
<dbReference type="Gene3D" id="3.40.50.720">
    <property type="entry name" value="NAD(P)-binding Rossmann-like Domain"/>
    <property type="match status" value="1"/>
</dbReference>